<dbReference type="Proteomes" id="UP000487882">
    <property type="component" value="Unassembled WGS sequence"/>
</dbReference>
<comment type="caution">
    <text evidence="4">The sequence shown here is derived from an EMBL/GenBank/DDBJ whole genome shotgun (WGS) entry which is preliminary data.</text>
</comment>
<dbReference type="GO" id="GO:0016757">
    <property type="term" value="F:glycosyltransferase activity"/>
    <property type="evidence" value="ECO:0007669"/>
    <property type="project" value="UniProtKB-KW"/>
</dbReference>
<keyword evidence="2" id="KW-0812">Transmembrane</keyword>
<organism evidence="4 5">
    <name type="scientific">Bifidobacterium canis</name>
    <dbReference type="NCBI Taxonomy" id="2610880"/>
    <lineage>
        <taxon>Bacteria</taxon>
        <taxon>Bacillati</taxon>
        <taxon>Actinomycetota</taxon>
        <taxon>Actinomycetes</taxon>
        <taxon>Bifidobacteriales</taxon>
        <taxon>Bifidobacteriaceae</taxon>
        <taxon>Bifidobacterium</taxon>
    </lineage>
</organism>
<evidence type="ECO:0000256" key="1">
    <source>
        <dbReference type="SAM" id="MobiDB-lite"/>
    </source>
</evidence>
<dbReference type="AlphaFoldDB" id="A0A7K1J4I5"/>
<evidence type="ECO:0000256" key="2">
    <source>
        <dbReference type="SAM" id="Phobius"/>
    </source>
</evidence>
<dbReference type="Pfam" id="PF20597">
    <property type="entry name" value="pAdhesive_15"/>
    <property type="match status" value="1"/>
</dbReference>
<evidence type="ECO:0000259" key="3">
    <source>
        <dbReference type="Pfam" id="PF20597"/>
    </source>
</evidence>
<keyword evidence="2" id="KW-1133">Transmembrane helix</keyword>
<feature type="region of interest" description="Disordered" evidence="1">
    <location>
        <begin position="1"/>
        <end position="22"/>
    </location>
</feature>
<feature type="compositionally biased region" description="Low complexity" evidence="1">
    <location>
        <begin position="440"/>
        <end position="453"/>
    </location>
</feature>
<feature type="region of interest" description="Disordered" evidence="1">
    <location>
        <begin position="67"/>
        <end position="87"/>
    </location>
</feature>
<evidence type="ECO:0000313" key="4">
    <source>
        <dbReference type="EMBL" id="MUH59492.1"/>
    </source>
</evidence>
<accession>A0A7K1J4I5</accession>
<reference evidence="4 5" key="1">
    <citation type="submission" date="2019-09" db="EMBL/GenBank/DDBJ databases">
        <title>Bifidobacterium canis sp. nov., isolated from the digestive tract of German Shepherd dog puppy.</title>
        <authorList>
            <person name="Bunesova V."/>
        </authorList>
    </citation>
    <scope>NUCLEOTIDE SEQUENCE [LARGE SCALE GENOMIC DNA]</scope>
    <source>
        <strain evidence="4 5">GSD1FS</strain>
    </source>
</reference>
<feature type="compositionally biased region" description="Low complexity" evidence="1">
    <location>
        <begin position="76"/>
        <end position="87"/>
    </location>
</feature>
<gene>
    <name evidence="4" type="ORF">GSD1FS_0821</name>
</gene>
<proteinExistence type="predicted"/>
<dbReference type="EMBL" id="WNLP01000002">
    <property type="protein sequence ID" value="MUH59492.1"/>
    <property type="molecule type" value="Genomic_DNA"/>
</dbReference>
<feature type="region of interest" description="Disordered" evidence="1">
    <location>
        <begin position="425"/>
        <end position="505"/>
    </location>
</feature>
<dbReference type="InterPro" id="IPR026588">
    <property type="entry name" value="Choice_anch_A"/>
</dbReference>
<dbReference type="NCBIfam" id="TIGR04215">
    <property type="entry name" value="choice_anch_A"/>
    <property type="match status" value="1"/>
</dbReference>
<keyword evidence="5" id="KW-1185">Reference proteome</keyword>
<evidence type="ECO:0000313" key="5">
    <source>
        <dbReference type="Proteomes" id="UP000487882"/>
    </source>
</evidence>
<name>A0A7K1J4I5_9BIFI</name>
<feature type="transmembrane region" description="Helical" evidence="2">
    <location>
        <begin position="21"/>
        <end position="45"/>
    </location>
</feature>
<keyword evidence="4" id="KW-0328">Glycosyltransferase</keyword>
<feature type="domain" description="Choice-of-anchor A" evidence="3">
    <location>
        <begin position="130"/>
        <end position="421"/>
    </location>
</feature>
<protein>
    <submittedName>
        <fullName evidence="4">Lactosylceramide 4-alpha-galactosyltransferase</fullName>
    </submittedName>
</protein>
<keyword evidence="4" id="KW-0808">Transferase</keyword>
<sequence length="505" mass="52911">MLKKGKHIMSAHARNGRSRRRTATVSVNTVLLNGIFAVAAVVMLICACTLLPSEAVAQESAALSAPSAESAHTETTENANANNSADSTLTQNNAASSLLASGGTQCLTGKTGESAYAFEREGGTYTLDYVLKHYSVLVAGDLTGDWSSHIVGPVIIGGLYAAKNGVIGNVSHTVPSFIGKIYAEENGTVTRTLNDFNVDDSHNVYLGCETLSKLTLESWRSVDYLFGGGANQHNRPHTLYTNQFFDFTKMEALAEQARTLNANSRALRVDDFAHLPEGLTLETVGGMTSLVVPAGTTVLMSGEDLGKYPIVIDAGETNDAVNLSGMAGTIIATDDSGSVTVPGFRATKVRRNGSTEYVTPTDAQSSTGISLVFSLPNATNVATAGSSYGHIVAPSAQVKLQGGSHNGSVVAQSLDSGSEIRLWPYSGDFVVPPTEPETPETPTTPTTPTTPETPDQPKTPDEPDQPTTPTTPTTPTDDTDDAQVRLPDAGGPGLNVLIPVTGNRL</sequence>
<feature type="compositionally biased region" description="Low complexity" evidence="1">
    <location>
        <begin position="465"/>
        <end position="476"/>
    </location>
</feature>
<keyword evidence="2" id="KW-0472">Membrane</keyword>